<dbReference type="STRING" id="27349.A0A0L6UE28"/>
<keyword evidence="3" id="KW-1185">Reference proteome</keyword>
<proteinExistence type="predicted"/>
<dbReference type="VEuPathDB" id="FungiDB:VP01_6942g1"/>
<dbReference type="Proteomes" id="UP000037035">
    <property type="component" value="Unassembled WGS sequence"/>
</dbReference>
<dbReference type="OrthoDB" id="10599525at2759"/>
<gene>
    <name evidence="2" type="ORF">VP01_6942g1</name>
</gene>
<name>A0A0L6UE28_9BASI</name>
<sequence>MSVALPMVQCINFKKCAPKAATPSTTSEPPMSSRTNAHFQSIGKAICHKNPLPAPYSKSKKDKTSTSSSNKKSSNHIMINAGFLVLCDEKFKKLASKSLHEINSQDPNLYAHLKHQLWEIFSPELINKSLVITPLPTNPLSQITLSDG</sequence>
<comment type="caution">
    <text evidence="2">The sequence shown here is derived from an EMBL/GenBank/DDBJ whole genome shotgun (WGS) entry which is preliminary data.</text>
</comment>
<feature type="region of interest" description="Disordered" evidence="1">
    <location>
        <begin position="48"/>
        <end position="73"/>
    </location>
</feature>
<evidence type="ECO:0000313" key="3">
    <source>
        <dbReference type="Proteomes" id="UP000037035"/>
    </source>
</evidence>
<dbReference type="EMBL" id="LAVV01012319">
    <property type="protein sequence ID" value="KNZ46803.1"/>
    <property type="molecule type" value="Genomic_DNA"/>
</dbReference>
<reference evidence="2 3" key="1">
    <citation type="submission" date="2015-08" db="EMBL/GenBank/DDBJ databases">
        <title>Next Generation Sequencing and Analysis of the Genome of Puccinia sorghi L Schw, the Causal Agent of Maize Common Rust.</title>
        <authorList>
            <person name="Rochi L."/>
            <person name="Burguener G."/>
            <person name="Darino M."/>
            <person name="Turjanski A."/>
            <person name="Kreff E."/>
            <person name="Dieguez M.J."/>
            <person name="Sacco F."/>
        </authorList>
    </citation>
    <scope>NUCLEOTIDE SEQUENCE [LARGE SCALE GENOMIC DNA]</scope>
    <source>
        <strain evidence="2 3">RO10H11247</strain>
    </source>
</reference>
<protein>
    <submittedName>
        <fullName evidence="2">AlphaK I8</fullName>
    </submittedName>
</protein>
<organism evidence="2 3">
    <name type="scientific">Puccinia sorghi</name>
    <dbReference type="NCBI Taxonomy" id="27349"/>
    <lineage>
        <taxon>Eukaryota</taxon>
        <taxon>Fungi</taxon>
        <taxon>Dikarya</taxon>
        <taxon>Basidiomycota</taxon>
        <taxon>Pucciniomycotina</taxon>
        <taxon>Pucciniomycetes</taxon>
        <taxon>Pucciniales</taxon>
        <taxon>Pucciniaceae</taxon>
        <taxon>Puccinia</taxon>
    </lineage>
</organism>
<evidence type="ECO:0000313" key="2">
    <source>
        <dbReference type="EMBL" id="KNZ46803.1"/>
    </source>
</evidence>
<dbReference type="AlphaFoldDB" id="A0A0L6UE28"/>
<accession>A0A0L6UE28</accession>
<evidence type="ECO:0000256" key="1">
    <source>
        <dbReference type="SAM" id="MobiDB-lite"/>
    </source>
</evidence>